<protein>
    <submittedName>
        <fullName evidence="3">Uncharacterized protein</fullName>
    </submittedName>
</protein>
<accession>A0A8K0VVW3</accession>
<name>A0A8K0VVW3_9PLEO</name>
<keyword evidence="4" id="KW-1185">Reference proteome</keyword>
<gene>
    <name evidence="3" type="ORF">FB567DRAFT_595319</name>
</gene>
<dbReference type="PANTHER" id="PTHR42041:SF1">
    <property type="entry name" value="DNA ENDONUCLEASE ACTIVATOR CTP1 C-TERMINAL DOMAIN-CONTAINING PROTEIN"/>
    <property type="match status" value="1"/>
</dbReference>
<sequence length="691" mass="77874">MDPPSPSKLGLSPPWKPFALSPERATGMIPPYGEPLPQSPSAPLLSSIPPLSPTRSPIRSPMHRRTDSDVSVQGLATMFESLEVKDPREVAQRYKQMLEKEKAKWIEKLNKHDKDHAMVLERKAVRIEELESELAQARSNLQNGVSREQYEKEWNKSRANIKEWEKIFQQREDQWKSDNHKVGHLEEKLNTANEKYNAMKKKARELSEELFKMKSMATVHQTKVNDLKRHLQRAESDAEFRKKAAEQYKNQVYSLQVELEGKSARLGMEVQTLADKLRSTEAERDALKTSLKEEEVMRIAAEGNIALPTAGADESDEFASPVRSPRKQRNVEREDDDKENVAPKKTAVDLKLLQQELATEKRLRERAEDQIDFMKMECQFQCCSCRIAENKGKTYVHDNTYATEMERLKLSVPVYTPPSSSHGDDLMDDVVVKQEPVEDERPFTPTTEETLVVKHKVDTDRSSSADDATLLVHPPVADTEAEVTFSPTSGTFRAMPSPVKTHAPARTSTHAKPSTLALSTVVQTTVESSPWTPDAHSTIFPADVEKDIISRRVVQKENKPALIEIHEDVIEDEDEEHEPEPTPPSTPAHYELRTTTTTIPIAFSPATPAFRPGKGPMTPSTVAHAASNAHTPVLGELSLNIAPIDRESALRQIRERRGRARSMAEGHGTPMKQMLTKDRRDISAPVSRFGR</sequence>
<keyword evidence="1" id="KW-0175">Coiled coil</keyword>
<dbReference type="Proteomes" id="UP000813461">
    <property type="component" value="Unassembled WGS sequence"/>
</dbReference>
<feature type="coiled-coil region" evidence="1">
    <location>
        <begin position="350"/>
        <end position="377"/>
    </location>
</feature>
<feature type="region of interest" description="Disordered" evidence="2">
    <location>
        <begin position="487"/>
        <end position="512"/>
    </location>
</feature>
<reference evidence="3" key="1">
    <citation type="journal article" date="2021" name="Nat. Commun.">
        <title>Genetic determinants of endophytism in the Arabidopsis root mycobiome.</title>
        <authorList>
            <person name="Mesny F."/>
            <person name="Miyauchi S."/>
            <person name="Thiergart T."/>
            <person name="Pickel B."/>
            <person name="Atanasova L."/>
            <person name="Karlsson M."/>
            <person name="Huettel B."/>
            <person name="Barry K.W."/>
            <person name="Haridas S."/>
            <person name="Chen C."/>
            <person name="Bauer D."/>
            <person name="Andreopoulos W."/>
            <person name="Pangilinan J."/>
            <person name="LaButti K."/>
            <person name="Riley R."/>
            <person name="Lipzen A."/>
            <person name="Clum A."/>
            <person name="Drula E."/>
            <person name="Henrissat B."/>
            <person name="Kohler A."/>
            <person name="Grigoriev I.V."/>
            <person name="Martin F.M."/>
            <person name="Hacquard S."/>
        </authorList>
    </citation>
    <scope>NUCLEOTIDE SEQUENCE</scope>
    <source>
        <strain evidence="3">MPI-SDFR-AT-0120</strain>
    </source>
</reference>
<comment type="caution">
    <text evidence="3">The sequence shown here is derived from an EMBL/GenBank/DDBJ whole genome shotgun (WGS) entry which is preliminary data.</text>
</comment>
<evidence type="ECO:0000313" key="4">
    <source>
        <dbReference type="Proteomes" id="UP000813461"/>
    </source>
</evidence>
<dbReference type="EMBL" id="JAGMVJ010000015">
    <property type="protein sequence ID" value="KAH7080999.1"/>
    <property type="molecule type" value="Genomic_DNA"/>
</dbReference>
<feature type="region of interest" description="Disordered" evidence="2">
    <location>
        <begin position="1"/>
        <end position="69"/>
    </location>
</feature>
<evidence type="ECO:0000256" key="1">
    <source>
        <dbReference type="SAM" id="Coils"/>
    </source>
</evidence>
<dbReference type="SUPFAM" id="SSF57997">
    <property type="entry name" value="Tropomyosin"/>
    <property type="match status" value="1"/>
</dbReference>
<feature type="region of interest" description="Disordered" evidence="2">
    <location>
        <begin position="571"/>
        <end position="590"/>
    </location>
</feature>
<evidence type="ECO:0000313" key="3">
    <source>
        <dbReference type="EMBL" id="KAH7080999.1"/>
    </source>
</evidence>
<feature type="region of interest" description="Disordered" evidence="2">
    <location>
        <begin position="307"/>
        <end position="346"/>
    </location>
</feature>
<feature type="coiled-coil region" evidence="1">
    <location>
        <begin position="95"/>
        <end position="297"/>
    </location>
</feature>
<organism evidence="3 4">
    <name type="scientific">Paraphoma chrysanthemicola</name>
    <dbReference type="NCBI Taxonomy" id="798071"/>
    <lineage>
        <taxon>Eukaryota</taxon>
        <taxon>Fungi</taxon>
        <taxon>Dikarya</taxon>
        <taxon>Ascomycota</taxon>
        <taxon>Pezizomycotina</taxon>
        <taxon>Dothideomycetes</taxon>
        <taxon>Pleosporomycetidae</taxon>
        <taxon>Pleosporales</taxon>
        <taxon>Pleosporineae</taxon>
        <taxon>Phaeosphaeriaceae</taxon>
        <taxon>Paraphoma</taxon>
    </lineage>
</organism>
<dbReference type="PANTHER" id="PTHR42041">
    <property type="entry name" value="DNA ENDONUCLEASE ACTIVATOR CTP1 C-TERMINAL DOMAIN-CONTAINING PROTEIN"/>
    <property type="match status" value="1"/>
</dbReference>
<proteinExistence type="predicted"/>
<dbReference type="OrthoDB" id="4495335at2759"/>
<dbReference type="AlphaFoldDB" id="A0A8K0VVW3"/>
<feature type="compositionally biased region" description="Low complexity" evidence="2">
    <location>
        <begin position="41"/>
        <end position="60"/>
    </location>
</feature>
<evidence type="ECO:0000256" key="2">
    <source>
        <dbReference type="SAM" id="MobiDB-lite"/>
    </source>
</evidence>